<evidence type="ECO:0000313" key="1">
    <source>
        <dbReference type="EMBL" id="VAX23617.1"/>
    </source>
</evidence>
<sequence length="365" mass="41172">MPTKKPKKEKPKKKWTPFAPEVYQKEISQLAHFSAKTVNSNTPAFGVRIGVKDRIDIPYVAVSAMDMSGIPVDYRKNAGSIATVVAQVSAVVEEGLQDYEEPLAKDIDAISSAAASLKKKYATPLSLVGMRLRQVIVQDEKGEDIALTPLHSAGFSKQLESRLENELAIEKELTGSNKYRPRGSLGIGGANPQNVGRHTRSMQRPLWFTAPREDMDIRKAFAIHYRGINLAIPQSILAEFHSWRQGQLVKYLGRMPSDLITRDKEKEYLLRMVKVVIDRAAMAILRLNKYSDRLPDGELTSKSLNPVMRGLLDPVMRDLDWKRDFAKAMHLKIIDSKVWVDGKYRSLNISEDDSDRWISIIEEAL</sequence>
<gene>
    <name evidence="1" type="ORF">MNBD_NITROSPINAE03-124</name>
</gene>
<accession>A0A3B1D4E9</accession>
<organism evidence="1">
    <name type="scientific">hydrothermal vent metagenome</name>
    <dbReference type="NCBI Taxonomy" id="652676"/>
    <lineage>
        <taxon>unclassified sequences</taxon>
        <taxon>metagenomes</taxon>
        <taxon>ecological metagenomes</taxon>
    </lineage>
</organism>
<proteinExistence type="predicted"/>
<name>A0A3B1D4E9_9ZZZZ</name>
<reference evidence="1" key="1">
    <citation type="submission" date="2018-06" db="EMBL/GenBank/DDBJ databases">
        <authorList>
            <person name="Zhirakovskaya E."/>
        </authorList>
    </citation>
    <scope>NUCLEOTIDE SEQUENCE</scope>
</reference>
<dbReference type="EMBL" id="UOGB01000278">
    <property type="protein sequence ID" value="VAX23617.1"/>
    <property type="molecule type" value="Genomic_DNA"/>
</dbReference>
<dbReference type="AlphaFoldDB" id="A0A3B1D4E9"/>
<protein>
    <submittedName>
        <fullName evidence="1">Uncharacterized protein</fullName>
    </submittedName>
</protein>